<keyword evidence="1" id="KW-0812">Transmembrane</keyword>
<gene>
    <name evidence="2" type="ORF">GNE07_22220</name>
</gene>
<dbReference type="InterPro" id="IPR025945">
    <property type="entry name" value="DHHW"/>
</dbReference>
<reference evidence="2 3" key="1">
    <citation type="submission" date="2019-09" db="EMBL/GenBank/DDBJ databases">
        <title>Draft genome sequencing of Hungatella hathewayi 123Y-2.</title>
        <authorList>
            <person name="Lv Q."/>
            <person name="Li S."/>
        </authorList>
    </citation>
    <scope>NUCLEOTIDE SEQUENCE [LARGE SCALE GENOMIC DNA]</scope>
    <source>
        <strain evidence="2 3">123Y-2</strain>
    </source>
</reference>
<dbReference type="EMBL" id="WNME01000018">
    <property type="protein sequence ID" value="MUB65743.1"/>
    <property type="molecule type" value="Genomic_DNA"/>
</dbReference>
<evidence type="ECO:0008006" key="4">
    <source>
        <dbReference type="Google" id="ProtNLM"/>
    </source>
</evidence>
<sequence>MEKEKHSGRGRGVTFLFLGFLGVLSLLSIVTPQKAFSDSENRYLQKKPEFSVKSLLNGSYGEKYEQYLSDQFPGRNVWIGMKVTTERLALQEDVNGVYFGKDGYLIEKFDTEDLEGEQLNKNIGKLAAFTGAAEKSLGKDHVRVMLVPSASQIITERLPFLAAPYDQGRVTGMLCRSLKEAGGSRETVLPAEEYLKRYREEALYYRTDHHWTARGAYLGYRLWAESVGLTPWTEELFDIQTVNSEFHGTVYSKLNVPWRYDTIEVWQPKEEKDYRVSFDGEPKEYDSLYFPGALEGKDKYAVYLDGNHAITKIENRSITGDQKEKKLLMIKDSYAHSFAVFAANHFGTVYMADLRYLNLNLKEWMEEQEITDVLVLYQIPGFAKEKSVSKLVYDR</sequence>
<accession>A0AAW9WLM9</accession>
<evidence type="ECO:0000313" key="3">
    <source>
        <dbReference type="Proteomes" id="UP000434223"/>
    </source>
</evidence>
<keyword evidence="1" id="KW-0472">Membrane</keyword>
<dbReference type="Pfam" id="PF14286">
    <property type="entry name" value="DHHW"/>
    <property type="match status" value="1"/>
</dbReference>
<organism evidence="2 3">
    <name type="scientific">Hungatella hathewayi</name>
    <dbReference type="NCBI Taxonomy" id="154046"/>
    <lineage>
        <taxon>Bacteria</taxon>
        <taxon>Bacillati</taxon>
        <taxon>Bacillota</taxon>
        <taxon>Clostridia</taxon>
        <taxon>Lachnospirales</taxon>
        <taxon>Lachnospiraceae</taxon>
        <taxon>Hungatella</taxon>
    </lineage>
</organism>
<evidence type="ECO:0000313" key="2">
    <source>
        <dbReference type="EMBL" id="MUB65743.1"/>
    </source>
</evidence>
<dbReference type="Proteomes" id="UP000434223">
    <property type="component" value="Unassembled WGS sequence"/>
</dbReference>
<dbReference type="AlphaFoldDB" id="A0AAW9WLM9"/>
<evidence type="ECO:0000256" key="1">
    <source>
        <dbReference type="SAM" id="Phobius"/>
    </source>
</evidence>
<keyword evidence="1" id="KW-1133">Transmembrane helix</keyword>
<feature type="transmembrane region" description="Helical" evidence="1">
    <location>
        <begin position="12"/>
        <end position="30"/>
    </location>
</feature>
<dbReference type="RefSeq" id="WP_055650962.1">
    <property type="nucleotide sequence ID" value="NZ_CZAZ01000018.1"/>
</dbReference>
<comment type="caution">
    <text evidence="2">The sequence shown here is derived from an EMBL/GenBank/DDBJ whole genome shotgun (WGS) entry which is preliminary data.</text>
</comment>
<proteinExistence type="predicted"/>
<protein>
    <recommendedName>
        <fullName evidence="4">AlgX/AlgJ SGNH hydrolase-like domain-containing protein</fullName>
    </recommendedName>
</protein>
<name>A0AAW9WLM9_9FIRM</name>